<dbReference type="PANTHER" id="PTHR43861">
    <property type="entry name" value="TRANS-ACONITATE 2-METHYLTRANSFERASE-RELATED"/>
    <property type="match status" value="1"/>
</dbReference>
<proteinExistence type="predicted"/>
<keyword evidence="1" id="KW-0830">Ubiquinone</keyword>
<gene>
    <name evidence="1" type="ORF">EZS27_010202</name>
</gene>
<dbReference type="EC" id="2.1.1.222" evidence="1"/>
<organism evidence="1">
    <name type="scientific">termite gut metagenome</name>
    <dbReference type="NCBI Taxonomy" id="433724"/>
    <lineage>
        <taxon>unclassified sequences</taxon>
        <taxon>metagenomes</taxon>
        <taxon>organismal metagenomes</taxon>
    </lineage>
</organism>
<keyword evidence="1" id="KW-0489">Methyltransferase</keyword>
<dbReference type="GO" id="GO:0032259">
    <property type="term" value="P:methylation"/>
    <property type="evidence" value="ECO:0007669"/>
    <property type="project" value="UniProtKB-KW"/>
</dbReference>
<dbReference type="CDD" id="cd02440">
    <property type="entry name" value="AdoMet_MTases"/>
    <property type="match status" value="1"/>
</dbReference>
<keyword evidence="1" id="KW-0808">Transferase</keyword>
<dbReference type="PANTHER" id="PTHR43861:SF6">
    <property type="entry name" value="METHYLTRANSFERASE TYPE 11"/>
    <property type="match status" value="1"/>
</dbReference>
<protein>
    <submittedName>
        <fullName evidence="1">Ubiquinone biosynthesis O-methyltransferase</fullName>
        <ecNumber evidence="1">2.1.1.222</ecNumber>
    </submittedName>
</protein>
<accession>A0A5J4S860</accession>
<dbReference type="SUPFAM" id="SSF53335">
    <property type="entry name" value="S-adenosyl-L-methionine-dependent methyltransferases"/>
    <property type="match status" value="1"/>
</dbReference>
<name>A0A5J4S860_9ZZZZ</name>
<dbReference type="Gene3D" id="3.40.50.150">
    <property type="entry name" value="Vaccinia Virus protein VP39"/>
    <property type="match status" value="1"/>
</dbReference>
<dbReference type="AlphaFoldDB" id="A0A5J4S860"/>
<dbReference type="EMBL" id="SNRY01000349">
    <property type="protein sequence ID" value="KAA6342028.1"/>
    <property type="molecule type" value="Genomic_DNA"/>
</dbReference>
<evidence type="ECO:0000313" key="1">
    <source>
        <dbReference type="EMBL" id="KAA6342028.1"/>
    </source>
</evidence>
<dbReference type="Pfam" id="PF13489">
    <property type="entry name" value="Methyltransf_23"/>
    <property type="match status" value="1"/>
</dbReference>
<comment type="caution">
    <text evidence="1">The sequence shown here is derived from an EMBL/GenBank/DDBJ whole genome shotgun (WGS) entry which is preliminary data.</text>
</comment>
<dbReference type="GO" id="GO:0102208">
    <property type="term" value="F:2-polyprenyl-6-hydroxyphenol methylase activity"/>
    <property type="evidence" value="ECO:0007669"/>
    <property type="project" value="UniProtKB-EC"/>
</dbReference>
<dbReference type="InterPro" id="IPR029063">
    <property type="entry name" value="SAM-dependent_MTases_sf"/>
</dbReference>
<sequence>MKPTNRFVIEACPLCEGKRLKQIMQCTDSHASGETFGVCECEDCHFRFTQGAPYEVEMEGYYETSKYIPYSNSRKGTMNIFYHLARKYMLNKKARLVMKEAHRRTGRILDIGAGTGYFADSMAYNGWTVNATEKSAEARTFAKERFGLDIKDEMALYAYKPDSFNVITLWHVMEHLEHLNETWDWIYELLTEKGLLVIAVPNCKSYDARKYKEHWAAYDVPRHLWHFTPATIERLGYKHGFILASRYPMPLDAFYVSILSERYRRKFLPFIRGLFIGVVAWFSTQFHKDKSSSMIYIFRKKQHEYE</sequence>
<reference evidence="1" key="1">
    <citation type="submission" date="2019-03" db="EMBL/GenBank/DDBJ databases">
        <title>Single cell metagenomics reveals metabolic interactions within the superorganism composed of flagellate Streblomastix strix and complex community of Bacteroidetes bacteria on its surface.</title>
        <authorList>
            <person name="Treitli S.C."/>
            <person name="Kolisko M."/>
            <person name="Husnik F."/>
            <person name="Keeling P."/>
            <person name="Hampl V."/>
        </authorList>
    </citation>
    <scope>NUCLEOTIDE SEQUENCE</scope>
    <source>
        <strain evidence="1">STM</strain>
    </source>
</reference>